<dbReference type="RefSeq" id="WP_277417539.1">
    <property type="nucleotide sequence ID" value="NZ_CP119083.1"/>
</dbReference>
<reference evidence="1 2" key="1">
    <citation type="submission" date="2023-02" db="EMBL/GenBank/DDBJ databases">
        <title>Gemone sequence of Telluria chitinolytica ACM 3522T.</title>
        <authorList>
            <person name="Frediansyah A."/>
            <person name="Miess H."/>
            <person name="Gross H."/>
        </authorList>
    </citation>
    <scope>NUCLEOTIDE SEQUENCE [LARGE SCALE GENOMIC DNA]</scope>
    <source>
        <strain evidence="1 2">ACM 3522</strain>
    </source>
</reference>
<evidence type="ECO:0008006" key="3">
    <source>
        <dbReference type="Google" id="ProtNLM"/>
    </source>
</evidence>
<gene>
    <name evidence="1" type="ORF">PX653_08930</name>
</gene>
<name>A0ABY8BHN0_9BURK</name>
<keyword evidence="2" id="KW-1185">Reference proteome</keyword>
<evidence type="ECO:0000313" key="1">
    <source>
        <dbReference type="EMBL" id="WEF34868.1"/>
    </source>
</evidence>
<organism evidence="1 2">
    <name type="scientific">Pseudoduganella chitinolytica</name>
    <dbReference type="NCBI Taxonomy" id="34070"/>
    <lineage>
        <taxon>Bacteria</taxon>
        <taxon>Pseudomonadati</taxon>
        <taxon>Pseudomonadota</taxon>
        <taxon>Betaproteobacteria</taxon>
        <taxon>Burkholderiales</taxon>
        <taxon>Oxalobacteraceae</taxon>
        <taxon>Telluria group</taxon>
        <taxon>Pseudoduganella</taxon>
    </lineage>
</organism>
<sequence length="54" mass="5686">MAFAVRLSGVPDQVSRCWHPAPQAELIPAHNGSNIAVLTGEPAYQLSSGDIVTL</sequence>
<accession>A0ABY8BHN0</accession>
<dbReference type="Proteomes" id="UP001216510">
    <property type="component" value="Chromosome"/>
</dbReference>
<evidence type="ECO:0000313" key="2">
    <source>
        <dbReference type="Proteomes" id="UP001216510"/>
    </source>
</evidence>
<protein>
    <recommendedName>
        <fullName evidence="3">Cupin domain-containing protein</fullName>
    </recommendedName>
</protein>
<proteinExistence type="predicted"/>
<dbReference type="EMBL" id="CP119083">
    <property type="protein sequence ID" value="WEF34868.1"/>
    <property type="molecule type" value="Genomic_DNA"/>
</dbReference>